<keyword evidence="5 6" id="KW-0961">Cell wall biogenesis/degradation</keyword>
<feature type="chain" id="PRO_5046493301" description="L,D-TPase catalytic domain-containing protein" evidence="8">
    <location>
        <begin position="19"/>
        <end position="162"/>
    </location>
</feature>
<keyword evidence="4 6" id="KW-0573">Peptidoglycan synthesis</keyword>
<keyword evidence="2" id="KW-0808">Transferase</keyword>
<feature type="signal peptide" evidence="8">
    <location>
        <begin position="1"/>
        <end position="18"/>
    </location>
</feature>
<evidence type="ECO:0000256" key="5">
    <source>
        <dbReference type="ARBA" id="ARBA00023316"/>
    </source>
</evidence>
<dbReference type="PROSITE" id="PS52029">
    <property type="entry name" value="LD_TPASE"/>
    <property type="match status" value="1"/>
</dbReference>
<evidence type="ECO:0000313" key="11">
    <source>
        <dbReference type="Proteomes" id="UP001500689"/>
    </source>
</evidence>
<accession>A0ABP6XDS7</accession>
<evidence type="ECO:0000313" key="10">
    <source>
        <dbReference type="EMBL" id="GAA3565592.1"/>
    </source>
</evidence>
<comment type="pathway">
    <text evidence="1 6">Cell wall biogenesis; peptidoglycan biosynthesis.</text>
</comment>
<evidence type="ECO:0000256" key="7">
    <source>
        <dbReference type="SAM" id="MobiDB-lite"/>
    </source>
</evidence>
<gene>
    <name evidence="10" type="ORF">GCM10022222_56690</name>
</gene>
<evidence type="ECO:0000256" key="2">
    <source>
        <dbReference type="ARBA" id="ARBA00022679"/>
    </source>
</evidence>
<dbReference type="PANTHER" id="PTHR30582">
    <property type="entry name" value="L,D-TRANSPEPTIDASE"/>
    <property type="match status" value="1"/>
</dbReference>
<dbReference type="InterPro" id="IPR050979">
    <property type="entry name" value="LD-transpeptidase"/>
</dbReference>
<dbReference type="EMBL" id="BAAAZN010000013">
    <property type="protein sequence ID" value="GAA3565592.1"/>
    <property type="molecule type" value="Genomic_DNA"/>
</dbReference>
<dbReference type="SUPFAM" id="SSF141523">
    <property type="entry name" value="L,D-transpeptidase catalytic domain-like"/>
    <property type="match status" value="1"/>
</dbReference>
<feature type="region of interest" description="Disordered" evidence="7">
    <location>
        <begin position="28"/>
        <end position="48"/>
    </location>
</feature>
<dbReference type="PANTHER" id="PTHR30582:SF33">
    <property type="entry name" value="EXPORTED PROTEIN"/>
    <property type="match status" value="1"/>
</dbReference>
<keyword evidence="3 6" id="KW-0133">Cell shape</keyword>
<keyword evidence="11" id="KW-1185">Reference proteome</keyword>
<feature type="active site" description="Proton donor/acceptor" evidence="6">
    <location>
        <position position="126"/>
    </location>
</feature>
<dbReference type="Gene3D" id="2.40.440.10">
    <property type="entry name" value="L,D-transpeptidase catalytic domain-like"/>
    <property type="match status" value="1"/>
</dbReference>
<keyword evidence="8" id="KW-0732">Signal</keyword>
<evidence type="ECO:0000256" key="6">
    <source>
        <dbReference type="PROSITE-ProRule" id="PRU01373"/>
    </source>
</evidence>
<feature type="domain" description="L,D-TPase catalytic" evidence="9">
    <location>
        <begin position="54"/>
        <end position="161"/>
    </location>
</feature>
<dbReference type="Proteomes" id="UP001500689">
    <property type="component" value="Unassembled WGS sequence"/>
</dbReference>
<reference evidence="11" key="1">
    <citation type="journal article" date="2019" name="Int. J. Syst. Evol. Microbiol.">
        <title>The Global Catalogue of Microorganisms (GCM) 10K type strain sequencing project: providing services to taxonomists for standard genome sequencing and annotation.</title>
        <authorList>
            <consortium name="The Broad Institute Genomics Platform"/>
            <consortium name="The Broad Institute Genome Sequencing Center for Infectious Disease"/>
            <person name="Wu L."/>
            <person name="Ma J."/>
        </authorList>
    </citation>
    <scope>NUCLEOTIDE SEQUENCE [LARGE SCALE GENOMIC DNA]</scope>
    <source>
        <strain evidence="11">JCM 16898</strain>
    </source>
</reference>
<sequence length="162" mass="16420">MRILALVIAVAAVASACAGPEAGARVEVPEVSGPAPSPATTSVAPPPPPCAVTTGACASLSLRLAWLLRDGTVVHGPVPMEPGDAVQPTPVGTFRVSWKDKVHRSSEYGDDMPDSVFFAPGGVAFHAGPLDSPSHGCIHLTAADATAFFDHLPVGSAVEVHA</sequence>
<dbReference type="RefSeq" id="WP_344865176.1">
    <property type="nucleotide sequence ID" value="NZ_BAAAZN010000013.1"/>
</dbReference>
<dbReference type="Pfam" id="PF03734">
    <property type="entry name" value="YkuD"/>
    <property type="match status" value="1"/>
</dbReference>
<dbReference type="InterPro" id="IPR038063">
    <property type="entry name" value="Transpep_catalytic_dom"/>
</dbReference>
<dbReference type="InterPro" id="IPR005490">
    <property type="entry name" value="LD_TPept_cat_dom"/>
</dbReference>
<evidence type="ECO:0000259" key="9">
    <source>
        <dbReference type="PROSITE" id="PS52029"/>
    </source>
</evidence>
<organism evidence="10 11">
    <name type="scientific">Amycolatopsis ultiminotia</name>
    <dbReference type="NCBI Taxonomy" id="543629"/>
    <lineage>
        <taxon>Bacteria</taxon>
        <taxon>Bacillati</taxon>
        <taxon>Actinomycetota</taxon>
        <taxon>Actinomycetes</taxon>
        <taxon>Pseudonocardiales</taxon>
        <taxon>Pseudonocardiaceae</taxon>
        <taxon>Amycolatopsis</taxon>
    </lineage>
</organism>
<evidence type="ECO:0000256" key="3">
    <source>
        <dbReference type="ARBA" id="ARBA00022960"/>
    </source>
</evidence>
<comment type="caution">
    <text evidence="10">The sequence shown here is derived from an EMBL/GenBank/DDBJ whole genome shotgun (WGS) entry which is preliminary data.</text>
</comment>
<proteinExistence type="predicted"/>
<evidence type="ECO:0000256" key="1">
    <source>
        <dbReference type="ARBA" id="ARBA00004752"/>
    </source>
</evidence>
<evidence type="ECO:0000256" key="8">
    <source>
        <dbReference type="SAM" id="SignalP"/>
    </source>
</evidence>
<dbReference type="PROSITE" id="PS51257">
    <property type="entry name" value="PROKAR_LIPOPROTEIN"/>
    <property type="match status" value="1"/>
</dbReference>
<feature type="active site" description="Nucleophile" evidence="6">
    <location>
        <position position="137"/>
    </location>
</feature>
<protein>
    <recommendedName>
        <fullName evidence="9">L,D-TPase catalytic domain-containing protein</fullName>
    </recommendedName>
</protein>
<evidence type="ECO:0000256" key="4">
    <source>
        <dbReference type="ARBA" id="ARBA00022984"/>
    </source>
</evidence>
<name>A0ABP6XDS7_9PSEU</name>
<dbReference type="CDD" id="cd16913">
    <property type="entry name" value="YkuD_like"/>
    <property type="match status" value="1"/>
</dbReference>